<dbReference type="InterPro" id="IPR023494">
    <property type="entry name" value="Cyt_c_bgen_Ccs1/CcsB/ResB"/>
</dbReference>
<accession>A0ABP7Z8N7</accession>
<evidence type="ECO:0000259" key="8">
    <source>
        <dbReference type="Pfam" id="PF05140"/>
    </source>
</evidence>
<keyword evidence="3" id="KW-0201">Cytochrome c-type biogenesis</keyword>
<evidence type="ECO:0000313" key="9">
    <source>
        <dbReference type="EMBL" id="GAA4150145.1"/>
    </source>
</evidence>
<sequence length="598" mass="64438">MSDTTTDNSTRTGDDQDLGAAGSQLSTAPVEDSPSPDLPSLGVIGWARWFWRQLTSMRVALLLLLLLSLAAIPGSLIPQTGINEAQVADFRERHDVLAPVYDKLGLFNVYSSVWFSAIYILLFVSLIGCIVPRTWQFVGQLRGRPPGAPRRLTRLPAHTTWRTSADPEEVREAALALLRKRRFRAHAVGDAVAAEKGYLRELGNLAFHLALIVMLIAFAWGQLFKSEGNKIVVEGDGFSNTLTQYDDFKSGNLFTNDDLEPFSFDVEEFTGTYERTGPNRGTPRTYETEVTYTEGADGEEKNALIKVNKPLEIGDAKVYLVSHGYAPVVTVRDGKGEIVYQDAVPLLPLDNNVTSNGVVKVLDGYRNPQGKKEQLGFQAFFVPTFGGSASGTMLSQFPALDYPVLALNAYHGDLKADSGIPQSVYQMDKTKMKEFKDADGELLKKLLTPGETMTLPGGAGSITFEKDIKEWAGFQVVQEPGGGWALGGALAAIGGLAASLFVQRRRVWVRAVRGDDGVTVVEMAGLGRSESAKVPEELGDLAGTLYERAPGVPDPEPDGAPEPDGTPPEDPGAPGASGTTTSTDTDSQAVPAEGAEQQ</sequence>
<dbReference type="RefSeq" id="WP_346158164.1">
    <property type="nucleotide sequence ID" value="NZ_BAABBU010000036.1"/>
</dbReference>
<dbReference type="EMBL" id="BAABBU010000036">
    <property type="protein sequence ID" value="GAA4150145.1"/>
    <property type="molecule type" value="Genomic_DNA"/>
</dbReference>
<dbReference type="PANTHER" id="PTHR31566">
    <property type="entry name" value="CYTOCHROME C BIOGENESIS PROTEIN CCS1, CHLOROPLASTIC"/>
    <property type="match status" value="1"/>
</dbReference>
<feature type="domain" description="ResB-like" evidence="8">
    <location>
        <begin position="57"/>
        <end position="538"/>
    </location>
</feature>
<evidence type="ECO:0000256" key="2">
    <source>
        <dbReference type="ARBA" id="ARBA00022692"/>
    </source>
</evidence>
<organism evidence="9 10">
    <name type="scientific">Streptomyces tunisiensis</name>
    <dbReference type="NCBI Taxonomy" id="948699"/>
    <lineage>
        <taxon>Bacteria</taxon>
        <taxon>Bacillati</taxon>
        <taxon>Actinomycetota</taxon>
        <taxon>Actinomycetes</taxon>
        <taxon>Kitasatosporales</taxon>
        <taxon>Streptomycetaceae</taxon>
        <taxon>Streptomyces</taxon>
    </lineage>
</organism>
<evidence type="ECO:0000256" key="6">
    <source>
        <dbReference type="SAM" id="MobiDB-lite"/>
    </source>
</evidence>
<dbReference type="PANTHER" id="PTHR31566:SF0">
    <property type="entry name" value="CYTOCHROME C BIOGENESIS PROTEIN CCS1, CHLOROPLASTIC"/>
    <property type="match status" value="1"/>
</dbReference>
<feature type="transmembrane region" description="Helical" evidence="7">
    <location>
        <begin position="205"/>
        <end position="224"/>
    </location>
</feature>
<proteinExistence type="predicted"/>
<comment type="caution">
    <text evidence="9">The sequence shown here is derived from an EMBL/GenBank/DDBJ whole genome shotgun (WGS) entry which is preliminary data.</text>
</comment>
<feature type="compositionally biased region" description="Pro residues" evidence="6">
    <location>
        <begin position="562"/>
        <end position="571"/>
    </location>
</feature>
<keyword evidence="4 7" id="KW-1133">Transmembrane helix</keyword>
<feature type="compositionally biased region" description="Polar residues" evidence="6">
    <location>
        <begin position="1"/>
        <end position="11"/>
    </location>
</feature>
<evidence type="ECO:0000256" key="7">
    <source>
        <dbReference type="SAM" id="Phobius"/>
    </source>
</evidence>
<keyword evidence="2 7" id="KW-0812">Transmembrane</keyword>
<feature type="transmembrane region" description="Helical" evidence="7">
    <location>
        <begin position="113"/>
        <end position="135"/>
    </location>
</feature>
<evidence type="ECO:0000256" key="4">
    <source>
        <dbReference type="ARBA" id="ARBA00022989"/>
    </source>
</evidence>
<reference evidence="10" key="1">
    <citation type="journal article" date="2019" name="Int. J. Syst. Evol. Microbiol.">
        <title>The Global Catalogue of Microorganisms (GCM) 10K type strain sequencing project: providing services to taxonomists for standard genome sequencing and annotation.</title>
        <authorList>
            <consortium name="The Broad Institute Genomics Platform"/>
            <consortium name="The Broad Institute Genome Sequencing Center for Infectious Disease"/>
            <person name="Wu L."/>
            <person name="Ma J."/>
        </authorList>
    </citation>
    <scope>NUCLEOTIDE SEQUENCE [LARGE SCALE GENOMIC DNA]</scope>
    <source>
        <strain evidence="10">JCM 17589</strain>
    </source>
</reference>
<evidence type="ECO:0000256" key="3">
    <source>
        <dbReference type="ARBA" id="ARBA00022748"/>
    </source>
</evidence>
<dbReference type="InterPro" id="IPR007816">
    <property type="entry name" value="ResB-like_domain"/>
</dbReference>
<evidence type="ECO:0000256" key="5">
    <source>
        <dbReference type="ARBA" id="ARBA00023136"/>
    </source>
</evidence>
<keyword evidence="5 7" id="KW-0472">Membrane</keyword>
<protein>
    <submittedName>
        <fullName evidence="9">Cytochrome c biogenesis protein ResB</fullName>
    </submittedName>
</protein>
<evidence type="ECO:0000256" key="1">
    <source>
        <dbReference type="ARBA" id="ARBA00004141"/>
    </source>
</evidence>
<dbReference type="Proteomes" id="UP001501845">
    <property type="component" value="Unassembled WGS sequence"/>
</dbReference>
<gene>
    <name evidence="9" type="ORF">GCM10022285_60040</name>
</gene>
<feature type="compositionally biased region" description="Low complexity" evidence="6">
    <location>
        <begin position="572"/>
        <end position="587"/>
    </location>
</feature>
<feature type="region of interest" description="Disordered" evidence="6">
    <location>
        <begin position="543"/>
        <end position="598"/>
    </location>
</feature>
<comment type="subcellular location">
    <subcellularLocation>
        <location evidence="1">Membrane</location>
        <topology evidence="1">Multi-pass membrane protein</topology>
    </subcellularLocation>
</comment>
<feature type="region of interest" description="Disordered" evidence="6">
    <location>
        <begin position="1"/>
        <end position="36"/>
    </location>
</feature>
<keyword evidence="10" id="KW-1185">Reference proteome</keyword>
<name>A0ABP7Z8N7_9ACTN</name>
<dbReference type="Pfam" id="PF05140">
    <property type="entry name" value="ResB"/>
    <property type="match status" value="1"/>
</dbReference>
<feature type="transmembrane region" description="Helical" evidence="7">
    <location>
        <begin position="484"/>
        <end position="502"/>
    </location>
</feature>
<feature type="transmembrane region" description="Helical" evidence="7">
    <location>
        <begin position="59"/>
        <end position="77"/>
    </location>
</feature>
<evidence type="ECO:0000313" key="10">
    <source>
        <dbReference type="Proteomes" id="UP001501845"/>
    </source>
</evidence>